<organism evidence="1 2">
    <name type="scientific">Alternaria panax</name>
    <dbReference type="NCBI Taxonomy" id="48097"/>
    <lineage>
        <taxon>Eukaryota</taxon>
        <taxon>Fungi</taxon>
        <taxon>Dikarya</taxon>
        <taxon>Ascomycota</taxon>
        <taxon>Pezizomycotina</taxon>
        <taxon>Dothideomycetes</taxon>
        <taxon>Pleosporomycetidae</taxon>
        <taxon>Pleosporales</taxon>
        <taxon>Pleosporineae</taxon>
        <taxon>Pleosporaceae</taxon>
        <taxon>Alternaria</taxon>
        <taxon>Alternaria sect. Panax</taxon>
    </lineage>
</organism>
<evidence type="ECO:0000313" key="2">
    <source>
        <dbReference type="Proteomes" id="UP001199106"/>
    </source>
</evidence>
<dbReference type="Proteomes" id="UP001199106">
    <property type="component" value="Unassembled WGS sequence"/>
</dbReference>
<gene>
    <name evidence="1" type="ORF">G6011_04777</name>
</gene>
<comment type="caution">
    <text evidence="1">The sequence shown here is derived from an EMBL/GenBank/DDBJ whole genome shotgun (WGS) entry which is preliminary data.</text>
</comment>
<protein>
    <submittedName>
        <fullName evidence="1">Uncharacterized protein</fullName>
    </submittedName>
</protein>
<reference evidence="1" key="1">
    <citation type="submission" date="2021-07" db="EMBL/GenBank/DDBJ databases">
        <title>Genome Resource of American Ginseng Black Spot Pathogen Alternaria panax.</title>
        <authorList>
            <person name="Qiu C."/>
            <person name="Wang W."/>
            <person name="Liu Z."/>
        </authorList>
    </citation>
    <scope>NUCLEOTIDE SEQUENCE</scope>
    <source>
        <strain evidence="1">BNCC115425</strain>
    </source>
</reference>
<proteinExistence type="predicted"/>
<dbReference type="EMBL" id="JAANER010000002">
    <property type="protein sequence ID" value="KAG9194742.1"/>
    <property type="molecule type" value="Genomic_DNA"/>
</dbReference>
<name>A0AAD4IH55_9PLEO</name>
<keyword evidence="2" id="KW-1185">Reference proteome</keyword>
<accession>A0AAD4IH55</accession>
<dbReference type="AlphaFoldDB" id="A0AAD4IH55"/>
<sequence length="91" mass="10109">MTKTSASVLLINKSELVARNVQVLQYTLLFSATFMLGIQLTISDLAWVDGCQELVGLYPPTKRHVVARLGPRQCTLLFNFRCIIGVPDTGR</sequence>
<evidence type="ECO:0000313" key="1">
    <source>
        <dbReference type="EMBL" id="KAG9194742.1"/>
    </source>
</evidence>